<gene>
    <name evidence="2" type="ORF">B0I29_11917</name>
</gene>
<dbReference type="EMBL" id="QLMJ01000019">
    <property type="protein sequence ID" value="RAK28680.1"/>
    <property type="molecule type" value="Genomic_DNA"/>
</dbReference>
<evidence type="ECO:0000313" key="2">
    <source>
        <dbReference type="EMBL" id="RAK28680.1"/>
    </source>
</evidence>
<organism evidence="2 3">
    <name type="scientific">Actinoplanes lutulentus</name>
    <dbReference type="NCBI Taxonomy" id="1287878"/>
    <lineage>
        <taxon>Bacteria</taxon>
        <taxon>Bacillati</taxon>
        <taxon>Actinomycetota</taxon>
        <taxon>Actinomycetes</taxon>
        <taxon>Micromonosporales</taxon>
        <taxon>Micromonosporaceae</taxon>
        <taxon>Actinoplanes</taxon>
    </lineage>
</organism>
<comment type="caution">
    <text evidence="2">The sequence shown here is derived from an EMBL/GenBank/DDBJ whole genome shotgun (WGS) entry which is preliminary data.</text>
</comment>
<sequence length="306" mass="31337">MEKLIAALQPRPAPTPMGRNATPTATATTAMIHVARRTWVSSGLGCAEPRCDSAAMRPSSVCMPVRVTTVVASPPVQVVPLKTRSWASSSEPAISVDSALRSAGTDSPVNADRSTVIAPSMMRASALTRSPSAMIRTSPGTSSRAGISVRAPSRITRTVAGRNAARASTACSACISWTNAKPALSRITATTATASAGVPPAQASPAATASRMARGWVNCDSNSPGQRRPVRRTSSLGPCTTVRRAASRPASPCGEVRRSRSSTATGSRAFTSISARSGLMVRPGTVVDAVMVEASSPAVADNAGVL</sequence>
<reference evidence="2 3" key="1">
    <citation type="submission" date="2018-06" db="EMBL/GenBank/DDBJ databases">
        <title>Genomic Encyclopedia of Type Strains, Phase III (KMG-III): the genomes of soil and plant-associated and newly described type strains.</title>
        <authorList>
            <person name="Whitman W."/>
        </authorList>
    </citation>
    <scope>NUCLEOTIDE SEQUENCE [LARGE SCALE GENOMIC DNA]</scope>
    <source>
        <strain evidence="2 3">CGMCC 4.7090</strain>
    </source>
</reference>
<feature type="region of interest" description="Disordered" evidence="1">
    <location>
        <begin position="1"/>
        <end position="22"/>
    </location>
</feature>
<feature type="region of interest" description="Disordered" evidence="1">
    <location>
        <begin position="220"/>
        <end position="269"/>
    </location>
</feature>
<evidence type="ECO:0000256" key="1">
    <source>
        <dbReference type="SAM" id="MobiDB-lite"/>
    </source>
</evidence>
<proteinExistence type="predicted"/>
<evidence type="ECO:0000313" key="3">
    <source>
        <dbReference type="Proteomes" id="UP000249341"/>
    </source>
</evidence>
<dbReference type="Proteomes" id="UP000249341">
    <property type="component" value="Unassembled WGS sequence"/>
</dbReference>
<dbReference type="AlphaFoldDB" id="A0A327Z1P7"/>
<name>A0A327Z1P7_9ACTN</name>
<keyword evidence="3" id="KW-1185">Reference proteome</keyword>
<protein>
    <submittedName>
        <fullName evidence="2">Uncharacterized protein</fullName>
    </submittedName>
</protein>
<accession>A0A327Z1P7</accession>